<dbReference type="InterPro" id="IPR024311">
    <property type="entry name" value="Lipocalin-like"/>
</dbReference>
<proteinExistence type="predicted"/>
<protein>
    <recommendedName>
        <fullName evidence="1">Lipocalin-like domain-containing protein</fullName>
    </recommendedName>
</protein>
<sequence length="128" mass="14351">MRNVKGKISYPWGKDTLGYLMYNADGYMSVTVMSSNRLKFSSADVKGGTTEEKVATADTYVSYCGTYKIQQDTVIHHIELSFFPNWIGVDQKRMLSIEGDRLSLIIPPITVAGVEQTGYLIWERVNGS</sequence>
<dbReference type="Pfam" id="PF13924">
    <property type="entry name" value="Lipocalin_5"/>
    <property type="match status" value="1"/>
</dbReference>
<accession>A0A0F9AUF4</accession>
<name>A0A0F9AUF4_9ZZZZ</name>
<feature type="domain" description="Lipocalin-like" evidence="1">
    <location>
        <begin position="3"/>
        <end position="125"/>
    </location>
</feature>
<dbReference type="EMBL" id="LAZR01052835">
    <property type="protein sequence ID" value="KKK82074.1"/>
    <property type="molecule type" value="Genomic_DNA"/>
</dbReference>
<gene>
    <name evidence="2" type="ORF">LCGC14_2807020</name>
</gene>
<organism evidence="2">
    <name type="scientific">marine sediment metagenome</name>
    <dbReference type="NCBI Taxonomy" id="412755"/>
    <lineage>
        <taxon>unclassified sequences</taxon>
        <taxon>metagenomes</taxon>
        <taxon>ecological metagenomes</taxon>
    </lineage>
</organism>
<evidence type="ECO:0000313" key="2">
    <source>
        <dbReference type="EMBL" id="KKK82074.1"/>
    </source>
</evidence>
<evidence type="ECO:0000259" key="1">
    <source>
        <dbReference type="Pfam" id="PF13924"/>
    </source>
</evidence>
<dbReference type="AlphaFoldDB" id="A0A0F9AUF4"/>
<comment type="caution">
    <text evidence="2">The sequence shown here is derived from an EMBL/GenBank/DDBJ whole genome shotgun (WGS) entry which is preliminary data.</text>
</comment>
<reference evidence="2" key="1">
    <citation type="journal article" date="2015" name="Nature">
        <title>Complex archaea that bridge the gap between prokaryotes and eukaryotes.</title>
        <authorList>
            <person name="Spang A."/>
            <person name="Saw J.H."/>
            <person name="Jorgensen S.L."/>
            <person name="Zaremba-Niedzwiedzka K."/>
            <person name="Martijn J."/>
            <person name="Lind A.E."/>
            <person name="van Eijk R."/>
            <person name="Schleper C."/>
            <person name="Guy L."/>
            <person name="Ettema T.J."/>
        </authorList>
    </citation>
    <scope>NUCLEOTIDE SEQUENCE</scope>
</reference>